<dbReference type="AlphaFoldDB" id="A0A0R3NUM9"/>
<dbReference type="GeneID" id="26532067"/>
<dbReference type="RefSeq" id="XP_015036750.1">
    <property type="nucleotide sequence ID" value="XM_015181264.2"/>
</dbReference>
<name>A0A0R3NUM9_DROPS</name>
<dbReference type="Bgee" id="FBgn0271054">
    <property type="expression patterns" value="Expressed in insect adult head and 1 other cell type or tissue"/>
</dbReference>
<evidence type="ECO:0000313" key="1">
    <source>
        <dbReference type="Proteomes" id="UP000001819"/>
    </source>
</evidence>
<protein>
    <submittedName>
        <fullName evidence="2">Uncharacterized protein</fullName>
    </submittedName>
</protein>
<dbReference type="InParanoid" id="A0A0R3NUM9"/>
<reference evidence="2" key="1">
    <citation type="submission" date="2025-08" db="UniProtKB">
        <authorList>
            <consortium name="RefSeq"/>
        </authorList>
    </citation>
    <scope>IDENTIFICATION</scope>
    <source>
        <strain evidence="2">MV-25-SWS-2005</strain>
        <tissue evidence="2">Whole body</tissue>
    </source>
</reference>
<sequence>MDSKTFVLLLLVACLCVACCVAAPQGCNGGLYARNGNIVIDLHNLNGLFDCVERQHQRRG</sequence>
<organism evidence="1 2">
    <name type="scientific">Drosophila pseudoobscura pseudoobscura</name>
    <name type="common">Fruit fly</name>
    <dbReference type="NCBI Taxonomy" id="46245"/>
    <lineage>
        <taxon>Eukaryota</taxon>
        <taxon>Metazoa</taxon>
        <taxon>Ecdysozoa</taxon>
        <taxon>Arthropoda</taxon>
        <taxon>Hexapoda</taxon>
        <taxon>Insecta</taxon>
        <taxon>Pterygota</taxon>
        <taxon>Neoptera</taxon>
        <taxon>Endopterygota</taxon>
        <taxon>Diptera</taxon>
        <taxon>Brachycera</taxon>
        <taxon>Muscomorpha</taxon>
        <taxon>Ephydroidea</taxon>
        <taxon>Drosophilidae</taxon>
        <taxon>Drosophila</taxon>
        <taxon>Sophophora</taxon>
    </lineage>
</organism>
<gene>
    <name evidence="2" type="primary">LOC26532067</name>
</gene>
<keyword evidence="1" id="KW-1185">Reference proteome</keyword>
<accession>A0A6I8V9R0</accession>
<dbReference type="Proteomes" id="UP000001819">
    <property type="component" value="Chromosome 4"/>
</dbReference>
<dbReference type="KEGG" id="dpo:26532067"/>
<evidence type="ECO:0000313" key="2">
    <source>
        <dbReference type="RefSeq" id="XP_015036750.1"/>
    </source>
</evidence>
<accession>A0A0R3NUM9</accession>
<proteinExistence type="predicted"/>